<feature type="region of interest" description="Disordered" evidence="1">
    <location>
        <begin position="73"/>
        <end position="134"/>
    </location>
</feature>
<gene>
    <name evidence="2" type="ORF">ARMGADRAFT_1038767</name>
</gene>
<evidence type="ECO:0000256" key="1">
    <source>
        <dbReference type="SAM" id="MobiDB-lite"/>
    </source>
</evidence>
<dbReference type="InParanoid" id="A0A2H3CGU8"/>
<keyword evidence="3" id="KW-1185">Reference proteome</keyword>
<reference evidence="3" key="1">
    <citation type="journal article" date="2017" name="Nat. Ecol. Evol.">
        <title>Genome expansion and lineage-specific genetic innovations in the forest pathogenic fungi Armillaria.</title>
        <authorList>
            <person name="Sipos G."/>
            <person name="Prasanna A.N."/>
            <person name="Walter M.C."/>
            <person name="O'Connor E."/>
            <person name="Balint B."/>
            <person name="Krizsan K."/>
            <person name="Kiss B."/>
            <person name="Hess J."/>
            <person name="Varga T."/>
            <person name="Slot J."/>
            <person name="Riley R."/>
            <person name="Boka B."/>
            <person name="Rigling D."/>
            <person name="Barry K."/>
            <person name="Lee J."/>
            <person name="Mihaltcheva S."/>
            <person name="LaButti K."/>
            <person name="Lipzen A."/>
            <person name="Waldron R."/>
            <person name="Moloney N.M."/>
            <person name="Sperisen C."/>
            <person name="Kredics L."/>
            <person name="Vagvoelgyi C."/>
            <person name="Patrignani A."/>
            <person name="Fitzpatrick D."/>
            <person name="Nagy I."/>
            <person name="Doyle S."/>
            <person name="Anderson J.B."/>
            <person name="Grigoriev I.V."/>
            <person name="Gueldener U."/>
            <person name="Muensterkoetter M."/>
            <person name="Nagy L.G."/>
        </authorList>
    </citation>
    <scope>NUCLEOTIDE SEQUENCE [LARGE SCALE GENOMIC DNA]</scope>
    <source>
        <strain evidence="3">Ar21-2</strain>
    </source>
</reference>
<dbReference type="EMBL" id="KZ293719">
    <property type="protein sequence ID" value="PBK82319.1"/>
    <property type="molecule type" value="Genomic_DNA"/>
</dbReference>
<accession>A0A2H3CGU8</accession>
<name>A0A2H3CGU8_ARMGA</name>
<dbReference type="Proteomes" id="UP000217790">
    <property type="component" value="Unassembled WGS sequence"/>
</dbReference>
<organism evidence="2 3">
    <name type="scientific">Armillaria gallica</name>
    <name type="common">Bulbous honey fungus</name>
    <name type="synonym">Armillaria bulbosa</name>
    <dbReference type="NCBI Taxonomy" id="47427"/>
    <lineage>
        <taxon>Eukaryota</taxon>
        <taxon>Fungi</taxon>
        <taxon>Dikarya</taxon>
        <taxon>Basidiomycota</taxon>
        <taxon>Agaricomycotina</taxon>
        <taxon>Agaricomycetes</taxon>
        <taxon>Agaricomycetidae</taxon>
        <taxon>Agaricales</taxon>
        <taxon>Marasmiineae</taxon>
        <taxon>Physalacriaceae</taxon>
        <taxon>Armillaria</taxon>
    </lineage>
</organism>
<evidence type="ECO:0000313" key="2">
    <source>
        <dbReference type="EMBL" id="PBK82319.1"/>
    </source>
</evidence>
<sequence>MEDKQPPTDVSDDGGKREEKVTVDSLLVQHLIYEIRMLALMLLWYPQSKFVIVFSKLWDATAWYITIVNNSRKGNQSNQKAGEKRVHPTVTFEDPNSDVHDDIAAGVKKKRKKSGGNRPCQKQKADGNRGNTMDHAMPTRTSCTVEASVDLVTLPGKSQVQEPDKITMDHQKQLKLCPMYKQAKASLPGPLVFESRADVGLEHPHSTLQVLGLQSNAGATSSLNIVHQHAHSVYCNSHKFQDFPGCQDLPEYGYIDIMDDDSSGGSGLYSGMVAWPEPSDNTMSYYDTGADNMPFALNNGSTLLSSIEYESIANNYDL</sequence>
<dbReference type="AlphaFoldDB" id="A0A2H3CGU8"/>
<evidence type="ECO:0000313" key="3">
    <source>
        <dbReference type="Proteomes" id="UP000217790"/>
    </source>
</evidence>
<proteinExistence type="predicted"/>
<protein>
    <submittedName>
        <fullName evidence="2">Uncharacterized protein</fullName>
    </submittedName>
</protein>